<keyword evidence="2" id="KW-1185">Reference proteome</keyword>
<dbReference type="RefSeq" id="WP_407347585.1">
    <property type="nucleotide sequence ID" value="NZ_CP136864.1"/>
</dbReference>
<evidence type="ECO:0000313" key="2">
    <source>
        <dbReference type="Proteomes" id="UP001626537"/>
    </source>
</evidence>
<protein>
    <submittedName>
        <fullName evidence="1">Uncharacterized protein</fullName>
    </submittedName>
</protein>
<reference evidence="1 2" key="1">
    <citation type="submission" date="2023-10" db="EMBL/GenBank/DDBJ databases">
        <title>Two novel species belonging to the OM43/NOR5 clade.</title>
        <authorList>
            <person name="Park M."/>
        </authorList>
    </citation>
    <scope>NUCLEOTIDE SEQUENCE [LARGE SCALE GENOMIC DNA]</scope>
    <source>
        <strain evidence="1 2">IMCC43200</strain>
    </source>
</reference>
<sequence>MKRFNYTGRKKILREDIKIRLQGGFCDKPVVDVAISFADYDFPSESSVFLEPQRKTRFMRIALGAAAVSVRRNGVQLSEFDDAEGLDFRVKVVDEAQGLLLGVAENIKPYNKDDQLDDNQLSILPVSSSDLSSYGVLWRVEYSDQKAVLQVERELGSRDQVVRSLMFRGFILPAAMHQILAKILSEDWDEDLSEPEELSTRWLLFARQIGAGLPDKGSEDHEEWIDSAVRILGNSIIGVRQQVIDDFAVEAWK</sequence>
<gene>
    <name evidence="1" type="ORF">R0135_14190</name>
</gene>
<dbReference type="EMBL" id="CP136864">
    <property type="protein sequence ID" value="WOJ92927.1"/>
    <property type="molecule type" value="Genomic_DNA"/>
</dbReference>
<dbReference type="Proteomes" id="UP001626537">
    <property type="component" value="Chromosome"/>
</dbReference>
<organism evidence="1 2">
    <name type="scientific">Congregibacter variabilis</name>
    <dbReference type="NCBI Taxonomy" id="3081200"/>
    <lineage>
        <taxon>Bacteria</taxon>
        <taxon>Pseudomonadati</taxon>
        <taxon>Pseudomonadota</taxon>
        <taxon>Gammaproteobacteria</taxon>
        <taxon>Cellvibrionales</taxon>
        <taxon>Halieaceae</taxon>
        <taxon>Congregibacter</taxon>
    </lineage>
</organism>
<name>A0ABZ0I1J0_9GAMM</name>
<evidence type="ECO:0000313" key="1">
    <source>
        <dbReference type="EMBL" id="WOJ92927.1"/>
    </source>
</evidence>
<accession>A0ABZ0I1J0</accession>
<proteinExistence type="predicted"/>